<evidence type="ECO:0000313" key="2">
    <source>
        <dbReference type="Proteomes" id="UP000237640"/>
    </source>
</evidence>
<sequence>MLKGLLFIIWVFSPFWIIAQGCPQILSPVPGSNNVPVDVTISWQEVFGVPSYNISIGTTPGGNDIVDDVPLGTSTSYKPPLGLPEDTQIFVTITLFFFSNPSANITCPSISFRTEDITTPPNCTQLRLPENGDSDVNFRTNLRWNLAPGATSYLLRIGTTPNGSEILPETNVGNVLRFDPPNDLPVNSEIFVQITPLNENGQAVNCAVESFRTTVVAQSLDCTRLTFPVNGATNVPLTPLLQWEEVPGATGYRVTIGTTPGGDDLVREREFTSTSTFVIDFEPNALLFISIVPFNDFVEATDCGSESFSTAVGCGPFFDPSVGDFVSLFPELDFPESFVLCENSEPLTLSTNTVAESYRWASVTSRGTEIELLSETSEVQISEGGIYRLDVTDFVDSNGNNIPCTSSQTFTVNVAPGPTVNSVDVERIGDNLTLMVNVSGNGVYEYAINDINGPYQNSNVFTNVPRGNNIVYVRDTSLDGCTLPVDVSQDLVSEGFPKFFTPNGDGINDFWRFELPPNAEEVQFASISIFDKFGRLLFQMLQSSEGWNGTFNGRPLPSSDYWFRAIDTDNRVFQGHFTLKR</sequence>
<reference evidence="1 2" key="1">
    <citation type="submission" date="2018-03" db="EMBL/GenBank/DDBJ databases">
        <title>Genomic Encyclopedia of Archaeal and Bacterial Type Strains, Phase II (KMG-II): from individual species to whole genera.</title>
        <authorList>
            <person name="Goeker M."/>
        </authorList>
    </citation>
    <scope>NUCLEOTIDE SEQUENCE [LARGE SCALE GENOMIC DNA]</scope>
    <source>
        <strain evidence="1 2">DSM 25027</strain>
    </source>
</reference>
<dbReference type="Pfam" id="PF13585">
    <property type="entry name" value="CHU_C"/>
    <property type="match status" value="1"/>
</dbReference>
<accession>A0A2T0M981</accession>
<keyword evidence="2" id="KW-1185">Reference proteome</keyword>
<dbReference type="Gene3D" id="2.60.40.10">
    <property type="entry name" value="Immunoglobulins"/>
    <property type="match status" value="2"/>
</dbReference>
<dbReference type="AlphaFoldDB" id="A0A2T0M981"/>
<dbReference type="NCBIfam" id="TIGR04131">
    <property type="entry name" value="Bac_Flav_CTERM"/>
    <property type="match status" value="1"/>
</dbReference>
<dbReference type="InterPro" id="IPR026341">
    <property type="entry name" value="T9SS_type_B"/>
</dbReference>
<dbReference type="Proteomes" id="UP000237640">
    <property type="component" value="Unassembled WGS sequence"/>
</dbReference>
<comment type="caution">
    <text evidence="1">The sequence shown here is derived from an EMBL/GenBank/DDBJ whole genome shotgun (WGS) entry which is preliminary data.</text>
</comment>
<protein>
    <submittedName>
        <fullName evidence="1">Gliding motility-associated-like protein</fullName>
    </submittedName>
</protein>
<name>A0A2T0M981_9FLAO</name>
<dbReference type="InterPro" id="IPR013783">
    <property type="entry name" value="Ig-like_fold"/>
</dbReference>
<proteinExistence type="predicted"/>
<gene>
    <name evidence="1" type="ORF">CLV81_2493</name>
</gene>
<evidence type="ECO:0000313" key="1">
    <source>
        <dbReference type="EMBL" id="PRX54097.1"/>
    </source>
</evidence>
<organism evidence="1 2">
    <name type="scientific">Flagellimonas meridianipacifica</name>
    <dbReference type="NCBI Taxonomy" id="1080225"/>
    <lineage>
        <taxon>Bacteria</taxon>
        <taxon>Pseudomonadati</taxon>
        <taxon>Bacteroidota</taxon>
        <taxon>Flavobacteriia</taxon>
        <taxon>Flavobacteriales</taxon>
        <taxon>Flavobacteriaceae</taxon>
        <taxon>Flagellimonas</taxon>
    </lineage>
</organism>
<dbReference type="RefSeq" id="WP_106145411.1">
    <property type="nucleotide sequence ID" value="NZ_PVYX01000002.1"/>
</dbReference>
<dbReference type="OrthoDB" id="9813840at2"/>
<dbReference type="PROSITE" id="PS51257">
    <property type="entry name" value="PROKAR_LIPOPROTEIN"/>
    <property type="match status" value="1"/>
</dbReference>
<dbReference type="EMBL" id="PVYX01000002">
    <property type="protein sequence ID" value="PRX54097.1"/>
    <property type="molecule type" value="Genomic_DNA"/>
</dbReference>